<dbReference type="SMART" id="SM00388">
    <property type="entry name" value="HisKA"/>
    <property type="match status" value="1"/>
</dbReference>
<evidence type="ECO:0000259" key="11">
    <source>
        <dbReference type="PROSITE" id="PS50112"/>
    </source>
</evidence>
<dbReference type="SMART" id="SM00086">
    <property type="entry name" value="PAC"/>
    <property type="match status" value="1"/>
</dbReference>
<keyword evidence="5" id="KW-0547">Nucleotide-binding</keyword>
<dbReference type="SUPFAM" id="SSF55785">
    <property type="entry name" value="PYP-like sensor domain (PAS domain)"/>
    <property type="match status" value="2"/>
</dbReference>
<dbReference type="EMBL" id="LVWD01000007">
    <property type="protein sequence ID" value="OAD42615.1"/>
    <property type="molecule type" value="Genomic_DNA"/>
</dbReference>
<dbReference type="CDD" id="cd00130">
    <property type="entry name" value="PAS"/>
    <property type="match status" value="1"/>
</dbReference>
<dbReference type="AlphaFoldDB" id="A0A162W0B2"/>
<organism evidence="13 16">
    <name type="scientific">Hydrogenophaga crassostreae</name>
    <dbReference type="NCBI Taxonomy" id="1763535"/>
    <lineage>
        <taxon>Bacteria</taxon>
        <taxon>Pseudomonadati</taxon>
        <taxon>Pseudomonadota</taxon>
        <taxon>Betaproteobacteria</taxon>
        <taxon>Burkholderiales</taxon>
        <taxon>Comamonadaceae</taxon>
        <taxon>Hydrogenophaga</taxon>
    </lineage>
</organism>
<evidence type="ECO:0000313" key="13">
    <source>
        <dbReference type="EMBL" id="AOW13237.1"/>
    </source>
</evidence>
<evidence type="ECO:0000256" key="4">
    <source>
        <dbReference type="ARBA" id="ARBA00022679"/>
    </source>
</evidence>
<evidence type="ECO:0000256" key="5">
    <source>
        <dbReference type="ARBA" id="ARBA00022741"/>
    </source>
</evidence>
<dbReference type="GO" id="GO:0006355">
    <property type="term" value="P:regulation of DNA-templated transcription"/>
    <property type="evidence" value="ECO:0007669"/>
    <property type="project" value="InterPro"/>
</dbReference>
<dbReference type="PROSITE" id="PS50112">
    <property type="entry name" value="PAS"/>
    <property type="match status" value="1"/>
</dbReference>
<keyword evidence="4" id="KW-0808">Transferase</keyword>
<evidence type="ECO:0000256" key="7">
    <source>
        <dbReference type="ARBA" id="ARBA00022840"/>
    </source>
</evidence>
<dbReference type="GO" id="GO:0000155">
    <property type="term" value="F:phosphorelay sensor kinase activity"/>
    <property type="evidence" value="ECO:0007669"/>
    <property type="project" value="InterPro"/>
</dbReference>
<dbReference type="InterPro" id="IPR005467">
    <property type="entry name" value="His_kinase_dom"/>
</dbReference>
<dbReference type="SUPFAM" id="SSF55874">
    <property type="entry name" value="ATPase domain of HSP90 chaperone/DNA topoisomerase II/histidine kinase"/>
    <property type="match status" value="1"/>
</dbReference>
<keyword evidence="9" id="KW-0472">Membrane</keyword>
<evidence type="ECO:0000256" key="2">
    <source>
        <dbReference type="ARBA" id="ARBA00012438"/>
    </source>
</evidence>
<dbReference type="SUPFAM" id="SSF47384">
    <property type="entry name" value="Homodimeric domain of signal transducing histidine kinase"/>
    <property type="match status" value="1"/>
</dbReference>
<keyword evidence="7" id="KW-0067">ATP-binding</keyword>
<dbReference type="PRINTS" id="PR00344">
    <property type="entry name" value="BCTRLSENSOR"/>
</dbReference>
<dbReference type="EMBL" id="CP017476">
    <property type="protein sequence ID" value="AOW13237.1"/>
    <property type="molecule type" value="Genomic_DNA"/>
</dbReference>
<dbReference type="RefSeq" id="WP_066087777.1">
    <property type="nucleotide sequence ID" value="NZ_CP017476.1"/>
</dbReference>
<evidence type="ECO:0000256" key="6">
    <source>
        <dbReference type="ARBA" id="ARBA00022777"/>
    </source>
</evidence>
<dbReference type="PROSITE" id="PS50113">
    <property type="entry name" value="PAC"/>
    <property type="match status" value="1"/>
</dbReference>
<reference evidence="14 15" key="1">
    <citation type="submission" date="2016-02" db="EMBL/GenBank/DDBJ databases">
        <title>Draft genome sequence of Hydrogenophaga sp. LPB0072.</title>
        <authorList>
            <person name="Shin S.-K."/>
            <person name="Yi H."/>
        </authorList>
    </citation>
    <scope>NUCLEOTIDE SEQUENCE [LARGE SCALE GENOMIC DNA]</scope>
    <source>
        <strain evidence="14 15">LPB0072</strain>
    </source>
</reference>
<evidence type="ECO:0000313" key="15">
    <source>
        <dbReference type="Proteomes" id="UP000185657"/>
    </source>
</evidence>
<reference evidence="13 16" key="2">
    <citation type="submission" date="2016-10" db="EMBL/GenBank/DDBJ databases">
        <title>Hydorgenophaga sp. LPB0072 isolated from gastropod.</title>
        <authorList>
            <person name="Kim E."/>
            <person name="Yi H."/>
        </authorList>
    </citation>
    <scope>NUCLEOTIDE SEQUENCE [LARGE SCALE GENOMIC DNA]</scope>
    <source>
        <strain evidence="13 16">LPB0072</strain>
    </source>
</reference>
<dbReference type="SMART" id="SM00387">
    <property type="entry name" value="HATPase_c"/>
    <property type="match status" value="1"/>
</dbReference>
<dbReference type="Gene3D" id="3.30.565.10">
    <property type="entry name" value="Histidine kinase-like ATPase, C-terminal domain"/>
    <property type="match status" value="1"/>
</dbReference>
<feature type="domain" description="PAC" evidence="12">
    <location>
        <begin position="400"/>
        <end position="452"/>
    </location>
</feature>
<dbReference type="KEGG" id="hyl:LPB072_10615"/>
<feature type="domain" description="PAS" evidence="11">
    <location>
        <begin position="324"/>
        <end position="396"/>
    </location>
</feature>
<accession>A0A162W0B2</accession>
<comment type="catalytic activity">
    <reaction evidence="1">
        <text>ATP + protein L-histidine = ADP + protein N-phospho-L-histidine.</text>
        <dbReference type="EC" id="2.7.13.3"/>
    </reaction>
</comment>
<dbReference type="EC" id="2.7.13.3" evidence="2"/>
<keyword evidence="6 13" id="KW-0418">Kinase</keyword>
<protein>
    <recommendedName>
        <fullName evidence="2">histidine kinase</fullName>
        <ecNumber evidence="2">2.7.13.3</ecNumber>
    </recommendedName>
</protein>
<feature type="transmembrane region" description="Helical" evidence="9">
    <location>
        <begin position="289"/>
        <end position="309"/>
    </location>
</feature>
<dbReference type="Gene3D" id="3.30.450.20">
    <property type="entry name" value="PAS domain"/>
    <property type="match status" value="1"/>
</dbReference>
<evidence type="ECO:0000256" key="9">
    <source>
        <dbReference type="SAM" id="Phobius"/>
    </source>
</evidence>
<dbReference type="PANTHER" id="PTHR43065">
    <property type="entry name" value="SENSOR HISTIDINE KINASE"/>
    <property type="match status" value="1"/>
</dbReference>
<dbReference type="InterPro" id="IPR001610">
    <property type="entry name" value="PAC"/>
</dbReference>
<dbReference type="InterPro" id="IPR036097">
    <property type="entry name" value="HisK_dim/P_sf"/>
</dbReference>
<evidence type="ECO:0000313" key="14">
    <source>
        <dbReference type="EMBL" id="OAD42615.1"/>
    </source>
</evidence>
<dbReference type="Pfam" id="PF02518">
    <property type="entry name" value="HATPase_c"/>
    <property type="match status" value="1"/>
</dbReference>
<gene>
    <name evidence="13" type="ORF">LPB072_10615</name>
    <name evidence="14" type="ORF">LPB72_06760</name>
</gene>
<dbReference type="Pfam" id="PF00512">
    <property type="entry name" value="HisKA"/>
    <property type="match status" value="1"/>
</dbReference>
<dbReference type="NCBIfam" id="TIGR00229">
    <property type="entry name" value="sensory_box"/>
    <property type="match status" value="1"/>
</dbReference>
<evidence type="ECO:0000259" key="10">
    <source>
        <dbReference type="PROSITE" id="PS50109"/>
    </source>
</evidence>
<dbReference type="InterPro" id="IPR003594">
    <property type="entry name" value="HATPase_dom"/>
</dbReference>
<evidence type="ECO:0000313" key="16">
    <source>
        <dbReference type="Proteomes" id="UP000185680"/>
    </source>
</evidence>
<keyword evidence="8" id="KW-0902">Two-component regulatory system</keyword>
<evidence type="ECO:0000259" key="12">
    <source>
        <dbReference type="PROSITE" id="PS50113"/>
    </source>
</evidence>
<dbReference type="InterPro" id="IPR036890">
    <property type="entry name" value="HATPase_C_sf"/>
</dbReference>
<dbReference type="InterPro" id="IPR004358">
    <property type="entry name" value="Sig_transdc_His_kin-like_C"/>
</dbReference>
<sequence>MTREPTPPPQRPREATTWWKRWWRKLPPSRQDRFATLGPLLAVLLFLCAIVVAIAYLRYEEIDREQEAVTRDVEYAQQRLRLRLLERQEQLMRLAREVDNKEISTEEFEFQAESLISQFPELIAINWVDARRNILASYASPSAPLSAQRQPGATLAANETDGSFELARDLRQPIYSRPMGEEPRLATLMLQVPLSEQGRFAGTVMGEYAIDGLMRFGVPPEIMSRYAVALMDDRERVLSGSLQSPSAVQRLLPWSAPPLEHEVPVSPVGNGLLLKAQGYRTSQDIVGNGFFWVIGALSALTVWMLLGTWRHTRRRVQAQQALIAETNFRRAMENSMLTGMRALDLQGRISYVNPAFCFMTGWTEPELVGRTAPFPYWPEEEYEYLTSRLDDELNGRSTPGGFEVRVQRRDGTIFDARMYVSPLIDPNQNQTGWMTSMTDITEPKRIREELSASYERFTTVLESLDSAVSVAPLGSNEVLFANKLYRQWFGTRGHGHRRLLDLASSQPNPVPDDGDAVDAFAGMPTDALTDAGAENAEVFVEDLGRWLEVRTRYLTWVDGRLAQMVISSDITTRRNAEIQAAQQAERAQTASRLITMGEMASSVAHELNQPLTAISNYCNGMISRVNEQRISTEELLAALDKTARQAQRAGQIIQRIRSFVKRSEPNPTPSDVAQMVNNAIELADIELRRQQVRLTPYVAARLPSLMVDPILIEQVLINLLKNAGEAIAHANRSQSERYIELRVGPRREADQDVVEFSVRDTGSGVPDEMIERIYEAFYSTKSGGMGIGLKLCRSIVESHHGRMQVKNIYNGESVQGCCFSFWIPVVSRLKSETAIQGSDPRR</sequence>
<dbReference type="GO" id="GO:0005524">
    <property type="term" value="F:ATP binding"/>
    <property type="evidence" value="ECO:0007669"/>
    <property type="project" value="UniProtKB-KW"/>
</dbReference>
<keyword evidence="15" id="KW-1185">Reference proteome</keyword>
<dbReference type="PANTHER" id="PTHR43065:SF46">
    <property type="entry name" value="C4-DICARBOXYLATE TRANSPORT SENSOR PROTEIN DCTB"/>
    <property type="match status" value="1"/>
</dbReference>
<evidence type="ECO:0000256" key="3">
    <source>
        <dbReference type="ARBA" id="ARBA00022553"/>
    </source>
</evidence>
<dbReference type="SMART" id="SM00091">
    <property type="entry name" value="PAS"/>
    <property type="match status" value="1"/>
</dbReference>
<name>A0A162W0B2_9BURK</name>
<dbReference type="CDD" id="cd00082">
    <property type="entry name" value="HisKA"/>
    <property type="match status" value="1"/>
</dbReference>
<dbReference type="Pfam" id="PF00989">
    <property type="entry name" value="PAS"/>
    <property type="match status" value="1"/>
</dbReference>
<dbReference type="Gene3D" id="1.10.287.130">
    <property type="match status" value="1"/>
</dbReference>
<dbReference type="InterPro" id="IPR000014">
    <property type="entry name" value="PAS"/>
</dbReference>
<proteinExistence type="predicted"/>
<dbReference type="InterPro" id="IPR013767">
    <property type="entry name" value="PAS_fold"/>
</dbReference>
<dbReference type="PROSITE" id="PS50109">
    <property type="entry name" value="HIS_KIN"/>
    <property type="match status" value="1"/>
</dbReference>
<feature type="transmembrane region" description="Helical" evidence="9">
    <location>
        <begin position="34"/>
        <end position="57"/>
    </location>
</feature>
<dbReference type="Proteomes" id="UP000185657">
    <property type="component" value="Unassembled WGS sequence"/>
</dbReference>
<keyword evidence="9" id="KW-1133">Transmembrane helix</keyword>
<keyword evidence="3" id="KW-0597">Phosphoprotein</keyword>
<dbReference type="OrthoDB" id="1931120at2"/>
<feature type="domain" description="Histidine kinase" evidence="10">
    <location>
        <begin position="602"/>
        <end position="827"/>
    </location>
</feature>
<dbReference type="InterPro" id="IPR003661">
    <property type="entry name" value="HisK_dim/P_dom"/>
</dbReference>
<dbReference type="InterPro" id="IPR000700">
    <property type="entry name" value="PAS-assoc_C"/>
</dbReference>
<keyword evidence="9" id="KW-0812">Transmembrane</keyword>
<evidence type="ECO:0000256" key="1">
    <source>
        <dbReference type="ARBA" id="ARBA00000085"/>
    </source>
</evidence>
<dbReference type="STRING" id="1763535.LPB072_10615"/>
<dbReference type="InterPro" id="IPR035965">
    <property type="entry name" value="PAS-like_dom_sf"/>
</dbReference>
<dbReference type="Proteomes" id="UP000185680">
    <property type="component" value="Chromosome"/>
</dbReference>
<evidence type="ECO:0000256" key="8">
    <source>
        <dbReference type="ARBA" id="ARBA00023012"/>
    </source>
</evidence>